<comment type="caution">
    <text evidence="2">The sequence shown here is derived from an EMBL/GenBank/DDBJ whole genome shotgun (WGS) entry which is preliminary data.</text>
</comment>
<evidence type="ECO:0000313" key="2">
    <source>
        <dbReference type="EMBL" id="CAL1539871.1"/>
    </source>
</evidence>
<protein>
    <recommendedName>
        <fullName evidence="4">Adipocyte plasma membrane-associated protein</fullName>
    </recommendedName>
</protein>
<name>A0AAV2I000_LYMST</name>
<dbReference type="Proteomes" id="UP001497497">
    <property type="component" value="Unassembled WGS sequence"/>
</dbReference>
<gene>
    <name evidence="2" type="ORF">GSLYS_00013605001</name>
</gene>
<dbReference type="GO" id="GO:0016787">
    <property type="term" value="F:hydrolase activity"/>
    <property type="evidence" value="ECO:0007669"/>
    <property type="project" value="TreeGrafter"/>
</dbReference>
<feature type="chain" id="PRO_5043348659" description="Adipocyte plasma membrane-associated protein" evidence="1">
    <location>
        <begin position="30"/>
        <end position="236"/>
    </location>
</feature>
<evidence type="ECO:0000313" key="3">
    <source>
        <dbReference type="Proteomes" id="UP001497497"/>
    </source>
</evidence>
<evidence type="ECO:0000256" key="1">
    <source>
        <dbReference type="SAM" id="SignalP"/>
    </source>
</evidence>
<dbReference type="PANTHER" id="PTHR10426">
    <property type="entry name" value="STRICTOSIDINE SYNTHASE-RELATED"/>
    <property type="match status" value="1"/>
</dbReference>
<feature type="signal peptide" evidence="1">
    <location>
        <begin position="1"/>
        <end position="29"/>
    </location>
</feature>
<dbReference type="PANTHER" id="PTHR10426:SF88">
    <property type="entry name" value="ADIPOCYTE PLASMA MEMBRANE-ASSOCIATED PROTEIN HEMOMUCIN-RELATED"/>
    <property type="match status" value="1"/>
</dbReference>
<dbReference type="SUPFAM" id="SSF63829">
    <property type="entry name" value="Calcium-dependent phosphotriesterase"/>
    <property type="match status" value="1"/>
</dbReference>
<accession>A0AAV2I000</accession>
<organism evidence="2 3">
    <name type="scientific">Lymnaea stagnalis</name>
    <name type="common">Great pond snail</name>
    <name type="synonym">Helix stagnalis</name>
    <dbReference type="NCBI Taxonomy" id="6523"/>
    <lineage>
        <taxon>Eukaryota</taxon>
        <taxon>Metazoa</taxon>
        <taxon>Spiralia</taxon>
        <taxon>Lophotrochozoa</taxon>
        <taxon>Mollusca</taxon>
        <taxon>Gastropoda</taxon>
        <taxon>Heterobranchia</taxon>
        <taxon>Euthyneura</taxon>
        <taxon>Panpulmonata</taxon>
        <taxon>Hygrophila</taxon>
        <taxon>Lymnaeoidea</taxon>
        <taxon>Lymnaeidae</taxon>
        <taxon>Lymnaea</taxon>
    </lineage>
</organism>
<dbReference type="EMBL" id="CAXITT010000359">
    <property type="protein sequence ID" value="CAL1539871.1"/>
    <property type="molecule type" value="Genomic_DNA"/>
</dbReference>
<dbReference type="InterPro" id="IPR011042">
    <property type="entry name" value="6-blade_b-propeller_TolB-like"/>
</dbReference>
<sequence>MCNLFVNKRMAKMAPLLIVELCLLVVVFGQRQTFEPVSFTLPFRPVLDGALSPNYALYNAERLHQSKIAGPTSFAFLNGNVYTLTADRKIVNIATCVPKIVANLSPPGCSTPAQCGVLMDIKVDNNGLLVVVDAYRGVFRVNPLTGAVEQLYASTTPVGGRTPRFLNGLVLTPDGAIVLSDSSDKYDAANDIYALMEGRPSVYVWPMFHSISLAYVPQYKFWPMFPSISFGLCSPV</sequence>
<reference evidence="2 3" key="1">
    <citation type="submission" date="2024-04" db="EMBL/GenBank/DDBJ databases">
        <authorList>
            <consortium name="Genoscope - CEA"/>
            <person name="William W."/>
        </authorList>
    </citation>
    <scope>NUCLEOTIDE SEQUENCE [LARGE SCALE GENOMIC DNA]</scope>
</reference>
<keyword evidence="3" id="KW-1185">Reference proteome</keyword>
<dbReference type="AlphaFoldDB" id="A0AAV2I000"/>
<evidence type="ECO:0008006" key="4">
    <source>
        <dbReference type="Google" id="ProtNLM"/>
    </source>
</evidence>
<dbReference type="GO" id="GO:0012505">
    <property type="term" value="C:endomembrane system"/>
    <property type="evidence" value="ECO:0007669"/>
    <property type="project" value="TreeGrafter"/>
</dbReference>
<keyword evidence="1" id="KW-0732">Signal</keyword>
<dbReference type="Gene3D" id="2.120.10.30">
    <property type="entry name" value="TolB, C-terminal domain"/>
    <property type="match status" value="1"/>
</dbReference>
<proteinExistence type="predicted"/>